<dbReference type="EMBL" id="JASBWV010000013">
    <property type="protein sequence ID" value="KAJ9122871.1"/>
    <property type="molecule type" value="Genomic_DNA"/>
</dbReference>
<protein>
    <submittedName>
        <fullName evidence="1">Uncharacterized protein</fullName>
    </submittedName>
</protein>
<evidence type="ECO:0000313" key="2">
    <source>
        <dbReference type="Proteomes" id="UP001234202"/>
    </source>
</evidence>
<dbReference type="Proteomes" id="UP001234202">
    <property type="component" value="Unassembled WGS sequence"/>
</dbReference>
<name>A0ACC2XGW3_9TREE</name>
<accession>A0ACC2XGW3</accession>
<sequence length="842" mass="90577">MEADFGKRPAPAVHSTVAASRSEGTETEGDARESNMAGTSNSSQPRAQETNAIQQQETARMPSFSHDAGRPPTAASLNEIGALNDPLLSQSLGMFASGQTFSPPFFPPMGNSSTGYSLHQPPLAERDGGNIGGISALNEVDQQNLSAFGGGRSGTTTPRTLWQLLANFPQQESLLPSYASGEEFAAGSASFLPQFPLLGAHQHAQQSSHLSQNQQQPQQQQRTFDPSVGQMLNNFLPYQTPSTELDNTGTQRQDDTSANMTQDSGNEVAKSPVAGPASATPSMGGLMKAITNQIGYLEGDETKPYLKLHYFRVAGSTSVHPGINRICLKLRLKPDNLSDLASPANGPPSSSTQAPTAGPSNHKGQTGAHHPPSPYASIAFDEADMPPREVYEPLLEVFFDSLAQHFPSIQPLRLHTRLADGTMSAFLLNSLCAISARFASSDKAYHANAGDVFTEKAMQLLVPALRLPTTDAVTSLLLLSQCEFGQNSESGYWHVMGLAIRMAEHLGSYKDAPEIFEDKDHYTRNKLLFWSLFVQDRLLSLSTGRLCTIREDMLELPLPEDKDLIPAPLPPGKIPQSKPEPFVALVKLMVIAGRISDLLNGNRGAARTLGSPLERDLASRMQTLQTELVQFYNDLPENLVWSTTNFKFWVSEHKGGISTPQITQALYVAGLAFVHEMRTSDFHLGSQATKQSGSSEAFLHLIDKQNLGVIVNALKKLESAWAGAGVMLYVLQKRAAGFNRAGIDFDKSSEDIPTFVSVPDTGVLRRFTEPGALSGTSSSDFRTLLAGLSAKSPTAGSTDGALAEGAPGSLGDLLSRYSVDDYNIDFLNSADFGLLSGSAQHN</sequence>
<reference evidence="1" key="1">
    <citation type="submission" date="2023-04" db="EMBL/GenBank/DDBJ databases">
        <title>Draft Genome sequencing of Naganishia species isolated from polar environments using Oxford Nanopore Technology.</title>
        <authorList>
            <person name="Leo P."/>
            <person name="Venkateswaran K."/>
        </authorList>
    </citation>
    <scope>NUCLEOTIDE SEQUENCE</scope>
    <source>
        <strain evidence="1">DBVPG 5303</strain>
    </source>
</reference>
<organism evidence="1 2">
    <name type="scientific">Naganishia onofrii</name>
    <dbReference type="NCBI Taxonomy" id="1851511"/>
    <lineage>
        <taxon>Eukaryota</taxon>
        <taxon>Fungi</taxon>
        <taxon>Dikarya</taxon>
        <taxon>Basidiomycota</taxon>
        <taxon>Agaricomycotina</taxon>
        <taxon>Tremellomycetes</taxon>
        <taxon>Filobasidiales</taxon>
        <taxon>Filobasidiaceae</taxon>
        <taxon>Naganishia</taxon>
    </lineage>
</organism>
<evidence type="ECO:0000313" key="1">
    <source>
        <dbReference type="EMBL" id="KAJ9122871.1"/>
    </source>
</evidence>
<comment type="caution">
    <text evidence="1">The sequence shown here is derived from an EMBL/GenBank/DDBJ whole genome shotgun (WGS) entry which is preliminary data.</text>
</comment>
<gene>
    <name evidence="1" type="ORF">QFC24_003909</name>
</gene>
<keyword evidence="2" id="KW-1185">Reference proteome</keyword>
<proteinExistence type="predicted"/>